<dbReference type="InterPro" id="IPR037401">
    <property type="entry name" value="SnoaL-like"/>
</dbReference>
<dbReference type="Gene3D" id="3.10.450.50">
    <property type="match status" value="1"/>
</dbReference>
<dbReference type="PANTHER" id="PTHR41252">
    <property type="entry name" value="BLR2505 PROTEIN"/>
    <property type="match status" value="1"/>
</dbReference>
<dbReference type="Proteomes" id="UP000503096">
    <property type="component" value="Chromosome"/>
</dbReference>
<dbReference type="InParanoid" id="A0A6M4H2F1"/>
<protein>
    <recommendedName>
        <fullName evidence="1">SnoaL-like domain-containing protein</fullName>
    </recommendedName>
</protein>
<organism evidence="2 3">
    <name type="scientific">Usitatibacter palustris</name>
    <dbReference type="NCBI Taxonomy" id="2732487"/>
    <lineage>
        <taxon>Bacteria</taxon>
        <taxon>Pseudomonadati</taxon>
        <taxon>Pseudomonadota</taxon>
        <taxon>Betaproteobacteria</taxon>
        <taxon>Nitrosomonadales</taxon>
        <taxon>Usitatibacteraceae</taxon>
        <taxon>Usitatibacter</taxon>
    </lineage>
</organism>
<gene>
    <name evidence="2" type="ORF">DSM104440_00296</name>
</gene>
<evidence type="ECO:0000313" key="3">
    <source>
        <dbReference type="Proteomes" id="UP000503096"/>
    </source>
</evidence>
<dbReference type="Pfam" id="PF12680">
    <property type="entry name" value="SnoaL_2"/>
    <property type="match status" value="1"/>
</dbReference>
<dbReference type="EMBL" id="CP053073">
    <property type="protein sequence ID" value="QJR13512.1"/>
    <property type="molecule type" value="Genomic_DNA"/>
</dbReference>
<dbReference type="KEGG" id="upl:DSM104440_00296"/>
<dbReference type="AlphaFoldDB" id="A0A6M4H2F1"/>
<dbReference type="PANTHER" id="PTHR41252:SF1">
    <property type="entry name" value="BLR2505 PROTEIN"/>
    <property type="match status" value="1"/>
</dbReference>
<accession>A0A6M4H2F1</accession>
<proteinExistence type="predicted"/>
<sequence>MSVNQHKDLLTHVFAETAKGNGRPFVEALSDEIAWTIKGSTSWSKTYKGKRAVLKDLLGPLAAQLAGENTITASRFIGEGDVVVVEGRGHNRTKTGKDYANSYCWVFRFAAGKVIELTEYTDTALIESALEPPNAELNARSPQ</sequence>
<dbReference type="InterPro" id="IPR032710">
    <property type="entry name" value="NTF2-like_dom_sf"/>
</dbReference>
<evidence type="ECO:0000259" key="1">
    <source>
        <dbReference type="Pfam" id="PF12680"/>
    </source>
</evidence>
<name>A0A6M4H2F1_9PROT</name>
<reference evidence="2 3" key="1">
    <citation type="submission" date="2020-04" db="EMBL/GenBank/DDBJ databases">
        <title>Usitatibacter rugosus gen. nov., sp. nov. and Usitatibacter palustris sp. nov., novel members of Usitatibacteraceae fam. nov. within the order Nitrosomonadales isolated from soil.</title>
        <authorList>
            <person name="Huber K.J."/>
            <person name="Neumann-Schaal M."/>
            <person name="Geppert A."/>
            <person name="Luckner M."/>
            <person name="Wanner G."/>
            <person name="Overmann J."/>
        </authorList>
    </citation>
    <scope>NUCLEOTIDE SEQUENCE [LARGE SCALE GENOMIC DNA]</scope>
    <source>
        <strain evidence="2 3">Swamp67</strain>
    </source>
</reference>
<dbReference type="SUPFAM" id="SSF54427">
    <property type="entry name" value="NTF2-like"/>
    <property type="match status" value="1"/>
</dbReference>
<evidence type="ECO:0000313" key="2">
    <source>
        <dbReference type="EMBL" id="QJR13512.1"/>
    </source>
</evidence>
<dbReference type="RefSeq" id="WP_171160144.1">
    <property type="nucleotide sequence ID" value="NZ_CP053073.1"/>
</dbReference>
<feature type="domain" description="SnoaL-like" evidence="1">
    <location>
        <begin position="13"/>
        <end position="116"/>
    </location>
</feature>
<keyword evidence="3" id="KW-1185">Reference proteome</keyword>